<dbReference type="GO" id="GO:0043041">
    <property type="term" value="P:amino acid activation for nonribosomal peptide biosynthetic process"/>
    <property type="evidence" value="ECO:0007669"/>
    <property type="project" value="TreeGrafter"/>
</dbReference>
<dbReference type="PANTHER" id="PTHR45527">
    <property type="entry name" value="NONRIBOSOMAL PEPTIDE SYNTHETASE"/>
    <property type="match status" value="1"/>
</dbReference>
<feature type="domain" description="AMP-dependent synthetase/ligase" evidence="1">
    <location>
        <begin position="13"/>
        <end position="344"/>
    </location>
</feature>
<dbReference type="PANTHER" id="PTHR45527:SF1">
    <property type="entry name" value="FATTY ACID SYNTHASE"/>
    <property type="match status" value="1"/>
</dbReference>
<dbReference type="GO" id="GO:0005737">
    <property type="term" value="C:cytoplasm"/>
    <property type="evidence" value="ECO:0007669"/>
    <property type="project" value="TreeGrafter"/>
</dbReference>
<proteinExistence type="predicted"/>
<dbReference type="Pfam" id="PF13193">
    <property type="entry name" value="AMP-binding_C"/>
    <property type="match status" value="1"/>
</dbReference>
<dbReference type="AlphaFoldDB" id="A0A1Q8CY01"/>
<accession>A0A1Q8CY01</accession>
<dbReference type="Proteomes" id="UP000185596">
    <property type="component" value="Unassembled WGS sequence"/>
</dbReference>
<evidence type="ECO:0000259" key="1">
    <source>
        <dbReference type="Pfam" id="PF00501"/>
    </source>
</evidence>
<evidence type="ECO:0000259" key="2">
    <source>
        <dbReference type="Pfam" id="PF13193"/>
    </source>
</evidence>
<evidence type="ECO:0000313" key="3">
    <source>
        <dbReference type="EMBL" id="OLF19219.1"/>
    </source>
</evidence>
<dbReference type="InterPro" id="IPR042099">
    <property type="entry name" value="ANL_N_sf"/>
</dbReference>
<keyword evidence="4" id="KW-1185">Reference proteome</keyword>
<dbReference type="InterPro" id="IPR000873">
    <property type="entry name" value="AMP-dep_synth/lig_dom"/>
</dbReference>
<comment type="caution">
    <text evidence="3">The sequence shown here is derived from an EMBL/GenBank/DDBJ whole genome shotgun (WGS) entry which is preliminary data.</text>
</comment>
<evidence type="ECO:0008006" key="5">
    <source>
        <dbReference type="Google" id="ProtNLM"/>
    </source>
</evidence>
<dbReference type="Gene3D" id="3.40.50.12780">
    <property type="entry name" value="N-terminal domain of ligase-like"/>
    <property type="match status" value="1"/>
</dbReference>
<dbReference type="Pfam" id="PF00501">
    <property type="entry name" value="AMP-binding"/>
    <property type="match status" value="1"/>
</dbReference>
<dbReference type="InterPro" id="IPR045851">
    <property type="entry name" value="AMP-bd_C_sf"/>
</dbReference>
<dbReference type="InterPro" id="IPR025110">
    <property type="entry name" value="AMP-bd_C"/>
</dbReference>
<dbReference type="Gene3D" id="3.30.300.30">
    <property type="match status" value="1"/>
</dbReference>
<dbReference type="InterPro" id="IPR020845">
    <property type="entry name" value="AMP-binding_CS"/>
</dbReference>
<protein>
    <recommendedName>
        <fullName evidence="5">Carbohydrate-binding protein</fullName>
    </recommendedName>
</protein>
<feature type="domain" description="AMP-binding enzyme C-terminal" evidence="2">
    <location>
        <begin position="398"/>
        <end position="472"/>
    </location>
</feature>
<dbReference type="EMBL" id="MSIE01000002">
    <property type="protein sequence ID" value="OLF19219.1"/>
    <property type="molecule type" value="Genomic_DNA"/>
</dbReference>
<dbReference type="SUPFAM" id="SSF56801">
    <property type="entry name" value="Acetyl-CoA synthetase-like"/>
    <property type="match status" value="1"/>
</dbReference>
<dbReference type="GO" id="GO:0044550">
    <property type="term" value="P:secondary metabolite biosynthetic process"/>
    <property type="evidence" value="ECO:0007669"/>
    <property type="project" value="TreeGrafter"/>
</dbReference>
<organism evidence="3 4">
    <name type="scientific">Actinophytocola xanthii</name>
    <dbReference type="NCBI Taxonomy" id="1912961"/>
    <lineage>
        <taxon>Bacteria</taxon>
        <taxon>Bacillati</taxon>
        <taxon>Actinomycetota</taxon>
        <taxon>Actinomycetes</taxon>
        <taxon>Pseudonocardiales</taxon>
        <taxon>Pseudonocardiaceae</taxon>
    </lineage>
</organism>
<dbReference type="STRING" id="1912961.BU204_02380"/>
<name>A0A1Q8CY01_9PSEU</name>
<gene>
    <name evidence="3" type="ORF">BU204_02380</name>
</gene>
<dbReference type="PROSITE" id="PS00455">
    <property type="entry name" value="AMP_BINDING"/>
    <property type="match status" value="1"/>
</dbReference>
<reference evidence="3 4" key="1">
    <citation type="submission" date="2016-12" db="EMBL/GenBank/DDBJ databases">
        <title>The draft genome sequence of Actinophytocola sp. 11-183.</title>
        <authorList>
            <person name="Wang W."/>
            <person name="Yuan L."/>
        </authorList>
    </citation>
    <scope>NUCLEOTIDE SEQUENCE [LARGE SCALE GENOMIC DNA]</scope>
    <source>
        <strain evidence="3 4">11-183</strain>
    </source>
</reference>
<dbReference type="GO" id="GO:0031177">
    <property type="term" value="F:phosphopantetheine binding"/>
    <property type="evidence" value="ECO:0007669"/>
    <property type="project" value="TreeGrafter"/>
</dbReference>
<evidence type="ECO:0000313" key="4">
    <source>
        <dbReference type="Proteomes" id="UP000185596"/>
    </source>
</evidence>
<sequence>MYSSNPLVLAVVEHARSLPSEPALSWRGKTVSFAELAEMTRTAASVVAGLPPGPVGIVGEKAPETVALVLGCLAAGRRFLIPAPTLPVPTLSSLYRRAGCVAIVSTSDMGDGANGLATDVVDVRASAGEPPEVEADDVSFMLTTSGSTGTPKIVPLTVAAVERFARWAGAEFDLGPGRRVLNYAPLNFDLCLLEVWATLRCGGCVVLADPEQATNGAALAELVAGQRVHVVQAVPMFYELLLPAVRAPLDSVDRVLVTGDVFRPALLPRLREVFPNARLTNVYGCTETNDSFTQDLRADMDVIPMGAPIPGVRALLVAEDGSVLHGSGVGELLVSTPFQTPGYLDSPDRYVPHPEGADELRYFRSGDLVRRTDTGALVLEGRTDSRVKIRGQQVNTQQVEQVLLDHPAVLEAAALVAPDPVAGKRLHVVVRTDGTANSLVLRRHCVDRLPRAAVPSTLRVATDPLPRTATGKVDRKHLTAT</sequence>